<dbReference type="GO" id="GO:0008531">
    <property type="term" value="F:riboflavin kinase activity"/>
    <property type="evidence" value="ECO:0007669"/>
    <property type="project" value="TreeGrafter"/>
</dbReference>
<evidence type="ECO:0000256" key="4">
    <source>
        <dbReference type="ARBA" id="ARBA00022630"/>
    </source>
</evidence>
<keyword evidence="14" id="KW-1185">Reference proteome</keyword>
<dbReference type="EMBL" id="NNRJ01000061">
    <property type="protein sequence ID" value="OYR11412.1"/>
    <property type="molecule type" value="Genomic_DNA"/>
</dbReference>
<dbReference type="EC" id="2.7.7.2" evidence="3"/>
<keyword evidence="8" id="KW-0547">Nucleotide-binding</keyword>
<dbReference type="SUPFAM" id="SSF52374">
    <property type="entry name" value="Nucleotidylyl transferase"/>
    <property type="match status" value="1"/>
</dbReference>
<keyword evidence="7" id="KW-0548">Nucleotidyltransferase</keyword>
<dbReference type="GO" id="GO:0006747">
    <property type="term" value="P:FAD biosynthetic process"/>
    <property type="evidence" value="ECO:0007669"/>
    <property type="project" value="UniProtKB-UniPathway"/>
</dbReference>
<dbReference type="PANTHER" id="PTHR22749">
    <property type="entry name" value="RIBOFLAVIN KINASE/FMN ADENYLYLTRANSFERASE"/>
    <property type="match status" value="1"/>
</dbReference>
<dbReference type="InterPro" id="IPR015864">
    <property type="entry name" value="FAD_synthase"/>
</dbReference>
<dbReference type="InterPro" id="IPR023468">
    <property type="entry name" value="Riboflavin_kinase"/>
</dbReference>
<accession>A0A256F999</accession>
<dbReference type="Proteomes" id="UP000215590">
    <property type="component" value="Unassembled WGS sequence"/>
</dbReference>
<dbReference type="UniPathway" id="UPA00277">
    <property type="reaction ID" value="UER00407"/>
</dbReference>
<name>A0A256F999_9HYPH</name>
<comment type="pathway">
    <text evidence="1">Cofactor biosynthesis; FAD biosynthesis; FAD from FMN: step 1/1.</text>
</comment>
<dbReference type="CDD" id="cd02064">
    <property type="entry name" value="FAD_synthetase_N"/>
    <property type="match status" value="1"/>
</dbReference>
<comment type="similarity">
    <text evidence="2">Belongs to the RibF family.</text>
</comment>
<dbReference type="PANTHER" id="PTHR22749:SF6">
    <property type="entry name" value="RIBOFLAVIN KINASE"/>
    <property type="match status" value="1"/>
</dbReference>
<evidence type="ECO:0000256" key="7">
    <source>
        <dbReference type="ARBA" id="ARBA00022695"/>
    </source>
</evidence>
<feature type="domain" description="FAD synthetase" evidence="12">
    <location>
        <begin position="30"/>
        <end position="171"/>
    </location>
</feature>
<keyword evidence="5" id="KW-0288">FMN</keyword>
<dbReference type="InterPro" id="IPR004821">
    <property type="entry name" value="Cyt_trans-like"/>
</dbReference>
<keyword evidence="10" id="KW-0067">ATP-binding</keyword>
<evidence type="ECO:0000256" key="8">
    <source>
        <dbReference type="ARBA" id="ARBA00022741"/>
    </source>
</evidence>
<dbReference type="Gene3D" id="3.40.50.620">
    <property type="entry name" value="HUPs"/>
    <property type="match status" value="1"/>
</dbReference>
<keyword evidence="4" id="KW-0285">Flavoprotein</keyword>
<evidence type="ECO:0000256" key="10">
    <source>
        <dbReference type="ARBA" id="ARBA00022840"/>
    </source>
</evidence>
<protein>
    <recommendedName>
        <fullName evidence="3">FAD synthase</fullName>
        <ecNumber evidence="3">2.7.7.2</ecNumber>
    </recommendedName>
</protein>
<reference evidence="13 14" key="1">
    <citation type="submission" date="2017-07" db="EMBL/GenBank/DDBJ databases">
        <title>Phylogenetic study on the rhizospheric bacterium Ochrobactrum sp. A44.</title>
        <authorList>
            <person name="Krzyzanowska D.M."/>
            <person name="Ossowicki A."/>
            <person name="Rajewska M."/>
            <person name="Maciag T."/>
            <person name="Kaczynski Z."/>
            <person name="Czerwicka M."/>
            <person name="Jafra S."/>
        </authorList>
    </citation>
    <scope>NUCLEOTIDE SEQUENCE [LARGE SCALE GENOMIC DNA]</scope>
    <source>
        <strain evidence="13 14">DSM 7216</strain>
    </source>
</reference>
<dbReference type="Pfam" id="PF06574">
    <property type="entry name" value="FAD_syn"/>
    <property type="match status" value="1"/>
</dbReference>
<evidence type="ECO:0000313" key="14">
    <source>
        <dbReference type="Proteomes" id="UP000215590"/>
    </source>
</evidence>
<evidence type="ECO:0000256" key="5">
    <source>
        <dbReference type="ARBA" id="ARBA00022643"/>
    </source>
</evidence>
<evidence type="ECO:0000256" key="2">
    <source>
        <dbReference type="ARBA" id="ARBA00010214"/>
    </source>
</evidence>
<dbReference type="GO" id="GO:0005524">
    <property type="term" value="F:ATP binding"/>
    <property type="evidence" value="ECO:0007669"/>
    <property type="project" value="UniProtKB-KW"/>
</dbReference>
<sequence length="263" mass="29124">MIIERISASSPAVVKPVEIVRTGIRTDTSLAGAVIALGNFDGFHLGHQFLIKKAHQIARGMRPVAIMSVEPHPRQFFNPDTLIERLALPEQKHRTAATLWLDFIFEPTFDREFASLTPQAFIIDILHGKLDVSHIIVGENFRFGAGRKGDCTSLVELAGSVGIGVDIIPLQREFSSTRVREALIAGDVRLAQKCLGRAWEADVIWRDNDYRLAEGLIRPKEGHYVLGDPIDGHVFVAHLTEDGRITSSVSCPNKVSFLTRLAE</sequence>
<comment type="caution">
    <text evidence="13">The sequence shown here is derived from an EMBL/GenBank/DDBJ whole genome shotgun (WGS) entry which is preliminary data.</text>
</comment>
<dbReference type="GO" id="GO:0009398">
    <property type="term" value="P:FMN biosynthetic process"/>
    <property type="evidence" value="ECO:0007669"/>
    <property type="project" value="TreeGrafter"/>
</dbReference>
<gene>
    <name evidence="13" type="ORF">CEV31_3794</name>
</gene>
<evidence type="ECO:0000256" key="11">
    <source>
        <dbReference type="ARBA" id="ARBA00049494"/>
    </source>
</evidence>
<keyword evidence="6 13" id="KW-0808">Transferase</keyword>
<dbReference type="OrthoDB" id="9803667at2"/>
<evidence type="ECO:0000256" key="3">
    <source>
        <dbReference type="ARBA" id="ARBA00012393"/>
    </source>
</evidence>
<proteinExistence type="inferred from homology"/>
<evidence type="ECO:0000259" key="12">
    <source>
        <dbReference type="Pfam" id="PF06574"/>
    </source>
</evidence>
<dbReference type="RefSeq" id="WP_094509464.1">
    <property type="nucleotide sequence ID" value="NZ_JBHEEK010000012.1"/>
</dbReference>
<dbReference type="InterPro" id="IPR014729">
    <property type="entry name" value="Rossmann-like_a/b/a_fold"/>
</dbReference>
<evidence type="ECO:0000256" key="9">
    <source>
        <dbReference type="ARBA" id="ARBA00022827"/>
    </source>
</evidence>
<dbReference type="GO" id="GO:0003919">
    <property type="term" value="F:FMN adenylyltransferase activity"/>
    <property type="evidence" value="ECO:0007669"/>
    <property type="project" value="UniProtKB-EC"/>
</dbReference>
<comment type="catalytic activity">
    <reaction evidence="11">
        <text>FMN + ATP + H(+) = FAD + diphosphate</text>
        <dbReference type="Rhea" id="RHEA:17237"/>
        <dbReference type="ChEBI" id="CHEBI:15378"/>
        <dbReference type="ChEBI" id="CHEBI:30616"/>
        <dbReference type="ChEBI" id="CHEBI:33019"/>
        <dbReference type="ChEBI" id="CHEBI:57692"/>
        <dbReference type="ChEBI" id="CHEBI:58210"/>
        <dbReference type="EC" id="2.7.7.2"/>
    </reaction>
</comment>
<dbReference type="AlphaFoldDB" id="A0A256F999"/>
<evidence type="ECO:0000256" key="6">
    <source>
        <dbReference type="ARBA" id="ARBA00022679"/>
    </source>
</evidence>
<organism evidence="13 14">
    <name type="scientific">Brucella thiophenivorans</name>
    <dbReference type="NCBI Taxonomy" id="571255"/>
    <lineage>
        <taxon>Bacteria</taxon>
        <taxon>Pseudomonadati</taxon>
        <taxon>Pseudomonadota</taxon>
        <taxon>Alphaproteobacteria</taxon>
        <taxon>Hyphomicrobiales</taxon>
        <taxon>Brucellaceae</taxon>
        <taxon>Brucella/Ochrobactrum group</taxon>
        <taxon>Brucella</taxon>
    </lineage>
</organism>
<evidence type="ECO:0000256" key="1">
    <source>
        <dbReference type="ARBA" id="ARBA00004726"/>
    </source>
</evidence>
<dbReference type="GO" id="GO:0009231">
    <property type="term" value="P:riboflavin biosynthetic process"/>
    <property type="evidence" value="ECO:0007669"/>
    <property type="project" value="InterPro"/>
</dbReference>
<dbReference type="NCBIfam" id="TIGR00125">
    <property type="entry name" value="cyt_tran_rel"/>
    <property type="match status" value="1"/>
</dbReference>
<evidence type="ECO:0000313" key="13">
    <source>
        <dbReference type="EMBL" id="OYR11412.1"/>
    </source>
</evidence>
<keyword evidence="9" id="KW-0274">FAD</keyword>